<organism evidence="2 3">
    <name type="scientific">Adlercreutzia hattorii</name>
    <dbReference type="NCBI Taxonomy" id="2707299"/>
    <lineage>
        <taxon>Bacteria</taxon>
        <taxon>Bacillati</taxon>
        <taxon>Actinomycetota</taxon>
        <taxon>Coriobacteriia</taxon>
        <taxon>Eggerthellales</taxon>
        <taxon>Eggerthellaceae</taxon>
        <taxon>Adlercreutzia</taxon>
    </lineage>
</organism>
<accession>A0A6F8SKL8</accession>
<dbReference type="SUPFAM" id="SSF53448">
    <property type="entry name" value="Nucleotide-diphospho-sugar transferases"/>
    <property type="match status" value="1"/>
</dbReference>
<proteinExistence type="predicted"/>
<evidence type="ECO:0000313" key="3">
    <source>
        <dbReference type="Proteomes" id="UP000501727"/>
    </source>
</evidence>
<dbReference type="PANTHER" id="PTHR22916:SF3">
    <property type="entry name" value="UDP-GLCNAC:BETAGAL BETA-1,3-N-ACETYLGLUCOSAMINYLTRANSFERASE-LIKE PROTEIN 1"/>
    <property type="match status" value="1"/>
</dbReference>
<keyword evidence="2" id="KW-0808">Transferase</keyword>
<evidence type="ECO:0000259" key="1">
    <source>
        <dbReference type="Pfam" id="PF00535"/>
    </source>
</evidence>
<dbReference type="GO" id="GO:0016758">
    <property type="term" value="F:hexosyltransferase activity"/>
    <property type="evidence" value="ECO:0007669"/>
    <property type="project" value="UniProtKB-ARBA"/>
</dbReference>
<gene>
    <name evidence="2" type="ORF">ADCFC_12200</name>
</gene>
<dbReference type="CDD" id="cd00761">
    <property type="entry name" value="Glyco_tranf_GTA_type"/>
    <property type="match status" value="1"/>
</dbReference>
<protein>
    <submittedName>
        <fullName evidence="2">Glycosyl transferase</fullName>
    </submittedName>
</protein>
<dbReference type="InterPro" id="IPR029044">
    <property type="entry name" value="Nucleotide-diphossugar_trans"/>
</dbReference>
<feature type="domain" description="Glycosyltransferase 2-like" evidence="1">
    <location>
        <begin position="20"/>
        <end position="121"/>
    </location>
</feature>
<dbReference type="AlphaFoldDB" id="A0A6F8SKL8"/>
<reference evidence="3" key="2">
    <citation type="submission" date="2020-03" db="EMBL/GenBank/DDBJ databases">
        <title>Complete Genome Sequence of Adlercreutzia sp. strain 8CFCBH1 Producing Equol, Isolated from Healthy Japanese Feces.</title>
        <authorList>
            <person name="Ogata Y."/>
            <person name="Sakamoto M."/>
            <person name="Ohkuma M."/>
            <person name="Hattori M."/>
            <person name="Suda W."/>
        </authorList>
    </citation>
    <scope>NUCLEOTIDE SEQUENCE [LARGE SCALE GENOMIC DNA]</scope>
    <source>
        <strain evidence="3">8CFCBH1</strain>
    </source>
</reference>
<dbReference type="Gene3D" id="3.90.550.10">
    <property type="entry name" value="Spore Coat Polysaccharide Biosynthesis Protein SpsA, Chain A"/>
    <property type="match status" value="1"/>
</dbReference>
<dbReference type="KEGG" id="ahat:ADCFC_13410"/>
<name>A0A6F8SKL8_9ACTN</name>
<dbReference type="PANTHER" id="PTHR22916">
    <property type="entry name" value="GLYCOSYLTRANSFERASE"/>
    <property type="match status" value="1"/>
</dbReference>
<sequence>MEHPRTETPTKEALLKTITFAVPCYNSTAYMDHCVETLLACGEDIEILLVDDGSTKDDTAAICDRWQNEHPDIVRAIHQPNKGHGGAVNTGLANASGFYFKVVDSDDWLDPAAMFPLMVYLRSQLDAPVPCDMVVANYVYDKVDEGEQKVMGYGNVLPEGYEFGWDEVGTFLPSQYLLMHSVYYRTEMLRKMHLELPEHTFYVDNIFVYEPLVYVRTMRYFNVDAYHYFIGREDQSVNEKVMMGRMDQQLRVTRQMIDNVDPQAVRNRHLRHYLRNYLSMMMCICSVFLRMRGGETDEQDLKDIWAYLKEQNPSLYRRVRSNALNLATNLPTEAGEKIGLKGYQIAQKIFKFN</sequence>
<reference evidence="3" key="1">
    <citation type="journal article" date="2020" name="Microbiol. Resour. Announc.">
        <title>Complete Genome Sequence of Adlercreutzia sp. Strain 8CFCBH1, a Potent Producer of Equol, Isolated from Healthy Japanese Feces.</title>
        <authorList>
            <person name="Ogata Y."/>
            <person name="Sakamoto M."/>
            <person name="Ohkuma M."/>
            <person name="Hattori M."/>
            <person name="Suda W."/>
        </authorList>
    </citation>
    <scope>NUCLEOTIDE SEQUENCE [LARGE SCALE GENOMIC DNA]</scope>
    <source>
        <strain evidence="3">8CFCBH1</strain>
    </source>
</reference>
<keyword evidence="3" id="KW-1185">Reference proteome</keyword>
<dbReference type="Pfam" id="PF00535">
    <property type="entry name" value="Glycos_transf_2"/>
    <property type="match status" value="1"/>
</dbReference>
<dbReference type="InterPro" id="IPR001173">
    <property type="entry name" value="Glyco_trans_2-like"/>
</dbReference>
<dbReference type="Proteomes" id="UP000501727">
    <property type="component" value="Chromosome"/>
</dbReference>
<evidence type="ECO:0000313" key="2">
    <source>
        <dbReference type="EMBL" id="BCA88722.1"/>
    </source>
</evidence>
<dbReference type="EMBL" id="AP022829">
    <property type="protein sequence ID" value="BCA88722.1"/>
    <property type="molecule type" value="Genomic_DNA"/>
</dbReference>